<feature type="transmembrane region" description="Helical" evidence="1">
    <location>
        <begin position="170"/>
        <end position="195"/>
    </location>
</feature>
<evidence type="ECO:0000313" key="2">
    <source>
        <dbReference type="EMBL" id="KAF1847114.1"/>
    </source>
</evidence>
<organism evidence="2 3">
    <name type="scientific">Cucurbitaria berberidis CBS 394.84</name>
    <dbReference type="NCBI Taxonomy" id="1168544"/>
    <lineage>
        <taxon>Eukaryota</taxon>
        <taxon>Fungi</taxon>
        <taxon>Dikarya</taxon>
        <taxon>Ascomycota</taxon>
        <taxon>Pezizomycotina</taxon>
        <taxon>Dothideomycetes</taxon>
        <taxon>Pleosporomycetidae</taxon>
        <taxon>Pleosporales</taxon>
        <taxon>Pleosporineae</taxon>
        <taxon>Cucurbitariaceae</taxon>
        <taxon>Cucurbitaria</taxon>
    </lineage>
</organism>
<dbReference type="EMBL" id="ML976615">
    <property type="protein sequence ID" value="KAF1847114.1"/>
    <property type="molecule type" value="Genomic_DNA"/>
</dbReference>
<dbReference type="Proteomes" id="UP000800039">
    <property type="component" value="Unassembled WGS sequence"/>
</dbReference>
<protein>
    <submittedName>
        <fullName evidence="2">Uncharacterized protein</fullName>
    </submittedName>
</protein>
<keyword evidence="3" id="KW-1185">Reference proteome</keyword>
<dbReference type="AlphaFoldDB" id="A0A9P4LAE4"/>
<feature type="transmembrane region" description="Helical" evidence="1">
    <location>
        <begin position="69"/>
        <end position="88"/>
    </location>
</feature>
<sequence length="553" mass="62600">MGRARKRDSSVPMLLIILLMILRFVLFAPSGYYRAIAKNHDRVIQRHIELHNGTYSMAITTGEKIAGKWASIAFFWNIALWVPSLVFFPPLNAPFMVMDSVITGYLSRATSYQTSYSPHNKRLCNPDHNPNFHDLLRPAGVNESFFEAASRLNSTVTTPKQMCESFVQEWQYGITLSFFFALISLLNITAFLCAIKQATIEGKTFYQKFLTLYSPIYRVLRYVPTALLMLVTGILYGLPECILRCLPACIRRPMRHGRRYALKAGLGVGQKMEMQMTELKTEFMHARGPEINKARYTGGGGKQSPLSEFLSIYDLLMLVAEQLHYLDVVNLSRVSKSVRESVLPAHDFDRRMHVFRTYTCEPSEKSTCWTCSNQICSSEDCAQPQLIPQTTLLHHLDCCKPYCTSCYKAHLLRSPKSSRGEPYCRCAPVPANPNLYLRLLNGTTYYVNQQTKLPRVMRPVCRECNLHGDVKLLKIGEKRAKLQLKQGLQETGKEWTMCARVGCGGSLGIGPRWWICSKSWCGKECKSLLHGAWGRTREEGGKDGAVVVGEQAV</sequence>
<comment type="caution">
    <text evidence="2">The sequence shown here is derived from an EMBL/GenBank/DDBJ whole genome shotgun (WGS) entry which is preliminary data.</text>
</comment>
<dbReference type="OrthoDB" id="4191440at2759"/>
<gene>
    <name evidence="2" type="ORF">K460DRAFT_383614</name>
</gene>
<proteinExistence type="predicted"/>
<dbReference type="GeneID" id="63852710"/>
<feature type="transmembrane region" description="Helical" evidence="1">
    <location>
        <begin position="216"/>
        <end position="238"/>
    </location>
</feature>
<keyword evidence="1" id="KW-0472">Membrane</keyword>
<feature type="transmembrane region" description="Helical" evidence="1">
    <location>
        <begin position="12"/>
        <end position="33"/>
    </location>
</feature>
<dbReference type="RefSeq" id="XP_040789677.1">
    <property type="nucleotide sequence ID" value="XM_040935459.1"/>
</dbReference>
<keyword evidence="1" id="KW-1133">Transmembrane helix</keyword>
<evidence type="ECO:0000256" key="1">
    <source>
        <dbReference type="SAM" id="Phobius"/>
    </source>
</evidence>
<evidence type="ECO:0000313" key="3">
    <source>
        <dbReference type="Proteomes" id="UP000800039"/>
    </source>
</evidence>
<accession>A0A9P4LAE4</accession>
<reference evidence="2" key="1">
    <citation type="submission" date="2020-01" db="EMBL/GenBank/DDBJ databases">
        <authorList>
            <consortium name="DOE Joint Genome Institute"/>
            <person name="Haridas S."/>
            <person name="Albert R."/>
            <person name="Binder M."/>
            <person name="Bloem J."/>
            <person name="Labutti K."/>
            <person name="Salamov A."/>
            <person name="Andreopoulos B."/>
            <person name="Baker S.E."/>
            <person name="Barry K."/>
            <person name="Bills G."/>
            <person name="Bluhm B.H."/>
            <person name="Cannon C."/>
            <person name="Castanera R."/>
            <person name="Culley D.E."/>
            <person name="Daum C."/>
            <person name="Ezra D."/>
            <person name="Gonzalez J.B."/>
            <person name="Henrissat B."/>
            <person name="Kuo A."/>
            <person name="Liang C."/>
            <person name="Lipzen A."/>
            <person name="Lutzoni F."/>
            <person name="Magnuson J."/>
            <person name="Mondo S."/>
            <person name="Nolan M."/>
            <person name="Ohm R."/>
            <person name="Pangilinan J."/>
            <person name="Park H.-J."/>
            <person name="Ramirez L."/>
            <person name="Alfaro M."/>
            <person name="Sun H."/>
            <person name="Tritt A."/>
            <person name="Yoshinaga Y."/>
            <person name="Zwiers L.-H."/>
            <person name="Turgeon B.G."/>
            <person name="Goodwin S.B."/>
            <person name="Spatafora J.W."/>
            <person name="Crous P.W."/>
            <person name="Grigoriev I.V."/>
        </authorList>
    </citation>
    <scope>NUCLEOTIDE SEQUENCE</scope>
    <source>
        <strain evidence="2">CBS 394.84</strain>
    </source>
</reference>
<keyword evidence="1" id="KW-0812">Transmembrane</keyword>
<name>A0A9P4LAE4_9PLEO</name>